<keyword evidence="6" id="KW-1185">Reference proteome</keyword>
<evidence type="ECO:0000256" key="3">
    <source>
        <dbReference type="ARBA" id="ARBA00023054"/>
    </source>
</evidence>
<name>A0ABN7SIR9_OIKDI</name>
<feature type="region of interest" description="Disordered" evidence="4">
    <location>
        <begin position="504"/>
        <end position="528"/>
    </location>
</feature>
<dbReference type="SUPFAM" id="SSF52058">
    <property type="entry name" value="L domain-like"/>
    <property type="match status" value="1"/>
</dbReference>
<feature type="compositionally biased region" description="Basic and acidic residues" evidence="4">
    <location>
        <begin position="504"/>
        <end position="517"/>
    </location>
</feature>
<dbReference type="Pfam" id="PF14580">
    <property type="entry name" value="LRR_9"/>
    <property type="match status" value="1"/>
</dbReference>
<dbReference type="EMBL" id="OU015569">
    <property type="protein sequence ID" value="CAG5098455.1"/>
    <property type="molecule type" value="Genomic_DNA"/>
</dbReference>
<dbReference type="PANTHER" id="PTHR23311">
    <property type="entry name" value="HEAT SHOCK REGULATED 2"/>
    <property type="match status" value="1"/>
</dbReference>
<feature type="region of interest" description="Disordered" evidence="4">
    <location>
        <begin position="216"/>
        <end position="265"/>
    </location>
</feature>
<evidence type="ECO:0000256" key="2">
    <source>
        <dbReference type="ARBA" id="ARBA00022737"/>
    </source>
</evidence>
<organism evidence="5 6">
    <name type="scientific">Oikopleura dioica</name>
    <name type="common">Tunicate</name>
    <dbReference type="NCBI Taxonomy" id="34765"/>
    <lineage>
        <taxon>Eukaryota</taxon>
        <taxon>Metazoa</taxon>
        <taxon>Chordata</taxon>
        <taxon>Tunicata</taxon>
        <taxon>Appendicularia</taxon>
        <taxon>Copelata</taxon>
        <taxon>Oikopleuridae</taxon>
        <taxon>Oikopleura</taxon>
    </lineage>
</organism>
<proteinExistence type="predicted"/>
<feature type="compositionally biased region" description="Polar residues" evidence="4">
    <location>
        <begin position="306"/>
        <end position="315"/>
    </location>
</feature>
<reference evidence="5 6" key="1">
    <citation type="submission" date="2021-04" db="EMBL/GenBank/DDBJ databases">
        <authorList>
            <person name="Bliznina A."/>
        </authorList>
    </citation>
    <scope>NUCLEOTIDE SEQUENCE [LARGE SCALE GENOMIC DNA]</scope>
</reference>
<sequence length="589" mass="67625">MEELENGTQCRLSEKKIRDRIGLEKDKQPEDLRTLKLPGSYHDKITHLDNALQNFTRLQNLDLARNALLSLDGLSHLRHLESLNLYYNNVCDLDELYKLKQNKKLENIDLRLNPVTKNEPDYRLFLVHILENLQRLDDRPVRDAERSTASIHFAQNKKWTRFQKAERAEQTVEKETAPVKYTNERVDYIKNNIAKHRAYDDVEDVRLMLDGLNDVLSEDSRTDPSSNSCLDQFRGGSSTLPNRSLSTQNLPSSGTAPIRRSLSKAKVSWDHRRSVEYLNTLHHNNDAVGSGSEFQNGKPAFYGDETVSNTSQSGIRPSKSRLRPSGSNLNRSRSMTTGDLTFHEPETRSFGIANIRQAKRGMTAEDENAAQTEYRSLATFTRAPPSEWTSEVKTSPQKIKTIPTSVPRRPRNLSSSTVASVIENTDQDKLKPLLELIDACYAGPNSLQRSPTFIQKLNAFVSEHAQNEDARHQLIDREIELRASASSEQERLRQQLENAEVEIRRLKNEKQSMRDSQRSSSSHSSNINEDLVRMLKESHEMLKKQNQRLEQEIDDMRLRHEKEKIALKENYGRLKSSIRFIHGSMDNLN</sequence>
<keyword evidence="1" id="KW-0433">Leucine-rich repeat</keyword>
<feature type="compositionally biased region" description="Polar residues" evidence="4">
    <location>
        <begin position="223"/>
        <end position="255"/>
    </location>
</feature>
<dbReference type="InterPro" id="IPR055320">
    <property type="entry name" value="CEP72-like"/>
</dbReference>
<dbReference type="InterPro" id="IPR032675">
    <property type="entry name" value="LRR_dom_sf"/>
</dbReference>
<dbReference type="PANTHER" id="PTHR23311:SF5">
    <property type="entry name" value="CENTROSOMAL PROTEIN OF 72 KDA"/>
    <property type="match status" value="1"/>
</dbReference>
<gene>
    <name evidence="5" type="ORF">OKIOD_LOCUS7239</name>
</gene>
<dbReference type="Proteomes" id="UP001158576">
    <property type="component" value="Chromosome XSR"/>
</dbReference>
<dbReference type="Gene3D" id="3.80.10.10">
    <property type="entry name" value="Ribonuclease Inhibitor"/>
    <property type="match status" value="1"/>
</dbReference>
<feature type="region of interest" description="Disordered" evidence="4">
    <location>
        <begin position="288"/>
        <end position="343"/>
    </location>
</feature>
<keyword evidence="3" id="KW-0175">Coiled coil</keyword>
<protein>
    <submittedName>
        <fullName evidence="5">Oidioi.mRNA.OKI2018_I69.XSR.g15681.t2.cds</fullName>
    </submittedName>
</protein>
<dbReference type="InterPro" id="IPR001611">
    <property type="entry name" value="Leu-rich_rpt"/>
</dbReference>
<evidence type="ECO:0000313" key="6">
    <source>
        <dbReference type="Proteomes" id="UP001158576"/>
    </source>
</evidence>
<dbReference type="PROSITE" id="PS51450">
    <property type="entry name" value="LRR"/>
    <property type="match status" value="2"/>
</dbReference>
<keyword evidence="2" id="KW-0677">Repeat</keyword>
<feature type="compositionally biased region" description="Polar residues" evidence="4">
    <location>
        <begin position="325"/>
        <end position="339"/>
    </location>
</feature>
<evidence type="ECO:0000256" key="1">
    <source>
        <dbReference type="ARBA" id="ARBA00022614"/>
    </source>
</evidence>
<accession>A0ABN7SIR9</accession>
<evidence type="ECO:0000256" key="4">
    <source>
        <dbReference type="SAM" id="MobiDB-lite"/>
    </source>
</evidence>
<evidence type="ECO:0000313" key="5">
    <source>
        <dbReference type="EMBL" id="CAG5098455.1"/>
    </source>
</evidence>